<comment type="similarity">
    <text evidence="1 11">Belongs to the thymidylate kinase family.</text>
</comment>
<evidence type="ECO:0000256" key="7">
    <source>
        <dbReference type="ARBA" id="ARBA00022777"/>
    </source>
</evidence>
<proteinExistence type="inferred from homology"/>
<dbReference type="Proteomes" id="UP000051166">
    <property type="component" value="Unassembled WGS sequence"/>
</dbReference>
<dbReference type="Pfam" id="PF02223">
    <property type="entry name" value="Thymidylate_kin"/>
    <property type="match status" value="1"/>
</dbReference>
<keyword evidence="4 11" id="KW-0808">Transferase</keyword>
<evidence type="ECO:0000256" key="11">
    <source>
        <dbReference type="HAMAP-Rule" id="MF_00165"/>
    </source>
</evidence>
<protein>
    <recommendedName>
        <fullName evidence="3 11">Thymidylate kinase</fullName>
        <ecNumber evidence="2 11">2.7.4.9</ecNumber>
    </recommendedName>
    <alternativeName>
        <fullName evidence="11">dTMP kinase</fullName>
    </alternativeName>
</protein>
<dbReference type="SUPFAM" id="SSF52540">
    <property type="entry name" value="P-loop containing nucleoside triphosphate hydrolases"/>
    <property type="match status" value="1"/>
</dbReference>
<dbReference type="GO" id="GO:0006227">
    <property type="term" value="P:dUDP biosynthetic process"/>
    <property type="evidence" value="ECO:0007669"/>
    <property type="project" value="TreeGrafter"/>
</dbReference>
<dbReference type="CDD" id="cd01672">
    <property type="entry name" value="TMPK"/>
    <property type="match status" value="1"/>
</dbReference>
<evidence type="ECO:0000313" key="13">
    <source>
        <dbReference type="EMBL" id="KRM00231.1"/>
    </source>
</evidence>
<evidence type="ECO:0000256" key="3">
    <source>
        <dbReference type="ARBA" id="ARBA00017144"/>
    </source>
</evidence>
<evidence type="ECO:0000256" key="4">
    <source>
        <dbReference type="ARBA" id="ARBA00022679"/>
    </source>
</evidence>
<dbReference type="EC" id="2.7.4.9" evidence="2 11"/>
<evidence type="ECO:0000256" key="8">
    <source>
        <dbReference type="ARBA" id="ARBA00022840"/>
    </source>
</evidence>
<evidence type="ECO:0000259" key="12">
    <source>
        <dbReference type="Pfam" id="PF02223"/>
    </source>
</evidence>
<dbReference type="PATRIC" id="fig|1423801.4.peg.2253"/>
<sequence>MAGKFITFEGPDGSGKTSVLKEIAARLTQKGTVEYLLTREPGGNRIAEKIRGIILDKQLGEMDARTEALLYAAARRQHLVETVLPALKADKLVLCDRYVDSSIVYQGAGRGLGEAAVAHMNEFATNGLLPELTLYFDVSPEIGLKRIARFRSNEVNRLDKESLTFHETVHAAYLRMAKAEKRIVTIDASQPFKNVVSAALQQLNKALPGLFD</sequence>
<dbReference type="EMBL" id="AZFQ01000012">
    <property type="protein sequence ID" value="KRM00231.1"/>
    <property type="molecule type" value="Genomic_DNA"/>
</dbReference>
<dbReference type="InterPro" id="IPR027417">
    <property type="entry name" value="P-loop_NTPase"/>
</dbReference>
<dbReference type="PROSITE" id="PS01331">
    <property type="entry name" value="THYMIDYLATE_KINASE"/>
    <property type="match status" value="1"/>
</dbReference>
<evidence type="ECO:0000256" key="2">
    <source>
        <dbReference type="ARBA" id="ARBA00012980"/>
    </source>
</evidence>
<keyword evidence="14" id="KW-1185">Reference proteome</keyword>
<dbReference type="NCBIfam" id="TIGR00041">
    <property type="entry name" value="DTMP_kinase"/>
    <property type="match status" value="1"/>
</dbReference>
<comment type="function">
    <text evidence="10 11">Phosphorylation of dTMP to form dTDP in both de novo and salvage pathways of dTTP synthesis.</text>
</comment>
<dbReference type="PANTHER" id="PTHR10344:SF4">
    <property type="entry name" value="UMP-CMP KINASE 2, MITOCHONDRIAL"/>
    <property type="match status" value="1"/>
</dbReference>
<keyword evidence="6 11" id="KW-0547">Nucleotide-binding</keyword>
<evidence type="ECO:0000313" key="14">
    <source>
        <dbReference type="Proteomes" id="UP000051166"/>
    </source>
</evidence>
<dbReference type="HAMAP" id="MF_00165">
    <property type="entry name" value="Thymidylate_kinase"/>
    <property type="match status" value="1"/>
</dbReference>
<keyword evidence="8 11" id="KW-0067">ATP-binding</keyword>
<dbReference type="PANTHER" id="PTHR10344">
    <property type="entry name" value="THYMIDYLATE KINASE"/>
    <property type="match status" value="1"/>
</dbReference>
<dbReference type="FunFam" id="3.40.50.300:FF:000225">
    <property type="entry name" value="Thymidylate kinase"/>
    <property type="match status" value="1"/>
</dbReference>
<gene>
    <name evidence="11" type="primary">tmk</name>
    <name evidence="13" type="ORF">FD50_GL002207</name>
</gene>
<evidence type="ECO:0000256" key="10">
    <source>
        <dbReference type="ARBA" id="ARBA00057735"/>
    </source>
</evidence>
<evidence type="ECO:0000256" key="9">
    <source>
        <dbReference type="ARBA" id="ARBA00048743"/>
    </source>
</evidence>
<feature type="binding site" evidence="11">
    <location>
        <begin position="10"/>
        <end position="17"/>
    </location>
    <ligand>
        <name>ATP</name>
        <dbReference type="ChEBI" id="CHEBI:30616"/>
    </ligand>
</feature>
<dbReference type="GO" id="GO:0006235">
    <property type="term" value="P:dTTP biosynthetic process"/>
    <property type="evidence" value="ECO:0007669"/>
    <property type="project" value="UniProtKB-UniRule"/>
</dbReference>
<dbReference type="InterPro" id="IPR018095">
    <property type="entry name" value="Thymidylate_kin_CS"/>
</dbReference>
<name>A0A0R1V3Z6_9LACO</name>
<organism evidence="13 14">
    <name type="scientific">Liquorilactobacillus satsumensis DSM 16230 = JCM 12392</name>
    <dbReference type="NCBI Taxonomy" id="1423801"/>
    <lineage>
        <taxon>Bacteria</taxon>
        <taxon>Bacillati</taxon>
        <taxon>Bacillota</taxon>
        <taxon>Bacilli</taxon>
        <taxon>Lactobacillales</taxon>
        <taxon>Lactobacillaceae</taxon>
        <taxon>Liquorilactobacillus</taxon>
    </lineage>
</organism>
<dbReference type="InterPro" id="IPR039430">
    <property type="entry name" value="Thymidylate_kin-like_dom"/>
</dbReference>
<evidence type="ECO:0000256" key="6">
    <source>
        <dbReference type="ARBA" id="ARBA00022741"/>
    </source>
</evidence>
<keyword evidence="7 11" id="KW-0418">Kinase</keyword>
<comment type="catalytic activity">
    <reaction evidence="9 11">
        <text>dTMP + ATP = dTDP + ADP</text>
        <dbReference type="Rhea" id="RHEA:13517"/>
        <dbReference type="ChEBI" id="CHEBI:30616"/>
        <dbReference type="ChEBI" id="CHEBI:58369"/>
        <dbReference type="ChEBI" id="CHEBI:63528"/>
        <dbReference type="ChEBI" id="CHEBI:456216"/>
        <dbReference type="EC" id="2.7.4.9"/>
    </reaction>
</comment>
<accession>A0A0R1V3Z6</accession>
<dbReference type="GO" id="GO:0004798">
    <property type="term" value="F:dTMP kinase activity"/>
    <property type="evidence" value="ECO:0007669"/>
    <property type="project" value="UniProtKB-UniRule"/>
</dbReference>
<dbReference type="Gene3D" id="3.40.50.300">
    <property type="entry name" value="P-loop containing nucleotide triphosphate hydrolases"/>
    <property type="match status" value="1"/>
</dbReference>
<comment type="caution">
    <text evidence="13">The sequence shown here is derived from an EMBL/GenBank/DDBJ whole genome shotgun (WGS) entry which is preliminary data.</text>
</comment>
<dbReference type="AlphaFoldDB" id="A0A0R1V3Z6"/>
<dbReference type="GO" id="GO:0005829">
    <property type="term" value="C:cytosol"/>
    <property type="evidence" value="ECO:0007669"/>
    <property type="project" value="TreeGrafter"/>
</dbReference>
<dbReference type="RefSeq" id="WP_056959664.1">
    <property type="nucleotide sequence ID" value="NZ_AZFQ01000012.1"/>
</dbReference>
<dbReference type="STRING" id="1423801.FD50_GL002207"/>
<dbReference type="InterPro" id="IPR018094">
    <property type="entry name" value="Thymidylate_kinase"/>
</dbReference>
<dbReference type="GeneID" id="98307154"/>
<feature type="domain" description="Thymidylate kinase-like" evidence="12">
    <location>
        <begin position="8"/>
        <end position="197"/>
    </location>
</feature>
<dbReference type="GO" id="GO:0006233">
    <property type="term" value="P:dTDP biosynthetic process"/>
    <property type="evidence" value="ECO:0007669"/>
    <property type="project" value="InterPro"/>
</dbReference>
<reference evidence="13 14" key="1">
    <citation type="journal article" date="2015" name="Genome Announc.">
        <title>Expanding the biotechnology potential of lactobacilli through comparative genomics of 213 strains and associated genera.</title>
        <authorList>
            <person name="Sun Z."/>
            <person name="Harris H.M."/>
            <person name="McCann A."/>
            <person name="Guo C."/>
            <person name="Argimon S."/>
            <person name="Zhang W."/>
            <person name="Yang X."/>
            <person name="Jeffery I.B."/>
            <person name="Cooney J.C."/>
            <person name="Kagawa T.F."/>
            <person name="Liu W."/>
            <person name="Song Y."/>
            <person name="Salvetti E."/>
            <person name="Wrobel A."/>
            <person name="Rasinkangas P."/>
            <person name="Parkhill J."/>
            <person name="Rea M.C."/>
            <person name="O'Sullivan O."/>
            <person name="Ritari J."/>
            <person name="Douillard F.P."/>
            <person name="Paul Ross R."/>
            <person name="Yang R."/>
            <person name="Briner A.E."/>
            <person name="Felis G.E."/>
            <person name="de Vos W.M."/>
            <person name="Barrangou R."/>
            <person name="Klaenhammer T.R."/>
            <person name="Caufield P.W."/>
            <person name="Cui Y."/>
            <person name="Zhang H."/>
            <person name="O'Toole P.W."/>
        </authorList>
    </citation>
    <scope>NUCLEOTIDE SEQUENCE [LARGE SCALE GENOMIC DNA]</scope>
    <source>
        <strain evidence="13 14">DSM 16230</strain>
    </source>
</reference>
<dbReference type="OrthoDB" id="9774907at2"/>
<evidence type="ECO:0000256" key="5">
    <source>
        <dbReference type="ARBA" id="ARBA00022727"/>
    </source>
</evidence>
<keyword evidence="5 11" id="KW-0545">Nucleotide biosynthesis</keyword>
<dbReference type="GO" id="GO:0005524">
    <property type="term" value="F:ATP binding"/>
    <property type="evidence" value="ECO:0007669"/>
    <property type="project" value="UniProtKB-UniRule"/>
</dbReference>
<evidence type="ECO:0000256" key="1">
    <source>
        <dbReference type="ARBA" id="ARBA00009776"/>
    </source>
</evidence>